<reference evidence="15" key="1">
    <citation type="submission" date="2025-08" db="UniProtKB">
        <authorList>
            <consortium name="RefSeq"/>
        </authorList>
    </citation>
    <scope>IDENTIFICATION</scope>
    <source>
        <strain evidence="15">11010-0011.00</strain>
        <tissue evidence="15">Whole body</tissue>
    </source>
</reference>
<evidence type="ECO:0000256" key="10">
    <source>
        <dbReference type="ARBA" id="ARBA00060325"/>
    </source>
</evidence>
<accession>A0A6J2TY05</accession>
<keyword evidence="4" id="KW-0677">Repeat</keyword>
<organism evidence="14 15">
    <name type="scientific">Drosophila lebanonensis</name>
    <name type="common">Fruit fly</name>
    <name type="synonym">Scaptodrosophila lebanonensis</name>
    <dbReference type="NCBI Taxonomy" id="7225"/>
    <lineage>
        <taxon>Eukaryota</taxon>
        <taxon>Metazoa</taxon>
        <taxon>Ecdysozoa</taxon>
        <taxon>Arthropoda</taxon>
        <taxon>Hexapoda</taxon>
        <taxon>Insecta</taxon>
        <taxon>Pterygota</taxon>
        <taxon>Neoptera</taxon>
        <taxon>Endopterygota</taxon>
        <taxon>Diptera</taxon>
        <taxon>Brachycera</taxon>
        <taxon>Muscomorpha</taxon>
        <taxon>Ephydroidea</taxon>
        <taxon>Drosophilidae</taxon>
        <taxon>Scaptodrosophila</taxon>
    </lineage>
</organism>
<dbReference type="FunFam" id="1.25.40.10:FF:001397">
    <property type="entry name" value="Peptidylprolyl isomerase"/>
    <property type="match status" value="1"/>
</dbReference>
<dbReference type="GO" id="GO:0048477">
    <property type="term" value="P:oogenesis"/>
    <property type="evidence" value="ECO:0007669"/>
    <property type="project" value="UniProtKB-KW"/>
</dbReference>
<name>A0A6J2TY05_DROLE</name>
<dbReference type="RefSeq" id="XP_030380023.1">
    <property type="nucleotide sequence ID" value="XM_030524163.1"/>
</dbReference>
<dbReference type="GO" id="GO:0007283">
    <property type="term" value="P:spermatogenesis"/>
    <property type="evidence" value="ECO:0007669"/>
    <property type="project" value="TreeGrafter"/>
</dbReference>
<dbReference type="PANTHER" id="PTHR46674:SF1">
    <property type="entry name" value="INACTIVE PEPTIDYL-PROLYL CIS-TRANS ISOMERASE FKBP6"/>
    <property type="match status" value="1"/>
</dbReference>
<comment type="subcellular location">
    <subcellularLocation>
        <location evidence="1">Cytoplasm</location>
    </subcellularLocation>
</comment>
<comment type="subunit">
    <text evidence="11">Interacts with Hsp83.</text>
</comment>
<comment type="similarity">
    <text evidence="2">Belongs to the FKBP6 family.</text>
</comment>
<dbReference type="Pfam" id="PF00254">
    <property type="entry name" value="FKBP_C"/>
    <property type="match status" value="1"/>
</dbReference>
<dbReference type="AlphaFoldDB" id="A0A6J2TY05"/>
<dbReference type="PROSITE" id="PS50059">
    <property type="entry name" value="FKBP_PPIASE"/>
    <property type="match status" value="1"/>
</dbReference>
<evidence type="ECO:0000259" key="13">
    <source>
        <dbReference type="PROSITE" id="PS50059"/>
    </source>
</evidence>
<dbReference type="GO" id="GO:0005737">
    <property type="term" value="C:cytoplasm"/>
    <property type="evidence" value="ECO:0007669"/>
    <property type="project" value="UniProtKB-SubCell"/>
</dbReference>
<evidence type="ECO:0000256" key="2">
    <source>
        <dbReference type="ARBA" id="ARBA00009648"/>
    </source>
</evidence>
<keyword evidence="14" id="KW-1185">Reference proteome</keyword>
<dbReference type="InterPro" id="IPR046357">
    <property type="entry name" value="PPIase_dom_sf"/>
</dbReference>
<proteinExistence type="inferred from homology"/>
<dbReference type="InterPro" id="IPR001179">
    <property type="entry name" value="PPIase_FKBP_dom"/>
</dbReference>
<evidence type="ECO:0000256" key="4">
    <source>
        <dbReference type="ARBA" id="ARBA00022737"/>
    </source>
</evidence>
<dbReference type="GO" id="GO:0051321">
    <property type="term" value="P:meiotic cell cycle"/>
    <property type="evidence" value="ECO:0007669"/>
    <property type="project" value="UniProtKB-KW"/>
</dbReference>
<dbReference type="SUPFAM" id="SSF54534">
    <property type="entry name" value="FKBP-like"/>
    <property type="match status" value="1"/>
</dbReference>
<evidence type="ECO:0000256" key="6">
    <source>
        <dbReference type="ARBA" id="ARBA00022803"/>
    </source>
</evidence>
<comment type="function">
    <text evidence="10">Co-chaperone required during oogenesis to repress transposable elements and prevent their mobilization, which is essential for the germline integrity. Acts via the piRNA metabolic process, which mediates the repression of transposable elements during meiosis by forming complexes composed of piRNAs and Piwi proteins and govern the methylation and subsequent repression of transposons. Acts as a co-chaperone via its interaction with Hsp83/HSP90 and is required for the biogenesis of all three piRNA major populations.</text>
</comment>
<dbReference type="OrthoDB" id="8116123at2759"/>
<keyword evidence="8" id="KW-0943">RNA-mediated gene silencing</keyword>
<dbReference type="Proteomes" id="UP000504634">
    <property type="component" value="Unplaced"/>
</dbReference>
<evidence type="ECO:0000313" key="14">
    <source>
        <dbReference type="Proteomes" id="UP000504634"/>
    </source>
</evidence>
<keyword evidence="3" id="KW-0963">Cytoplasm</keyword>
<dbReference type="GO" id="GO:0003755">
    <property type="term" value="F:peptidyl-prolyl cis-trans isomerase activity"/>
    <property type="evidence" value="ECO:0007669"/>
    <property type="project" value="UniProtKB-KW"/>
</dbReference>
<dbReference type="InterPro" id="IPR042282">
    <property type="entry name" value="FKBP6/shu"/>
</dbReference>
<dbReference type="CTD" id="45360"/>
<evidence type="ECO:0000256" key="7">
    <source>
        <dbReference type="ARBA" id="ARBA00022943"/>
    </source>
</evidence>
<keyword evidence="7" id="KW-0896">Oogenesis</keyword>
<dbReference type="GO" id="GO:0051879">
    <property type="term" value="F:Hsp90 protein binding"/>
    <property type="evidence" value="ECO:0007669"/>
    <property type="project" value="TreeGrafter"/>
</dbReference>
<feature type="domain" description="PPIase FKBP-type" evidence="13">
    <location>
        <begin position="101"/>
        <end position="190"/>
    </location>
</feature>
<dbReference type="SUPFAM" id="SSF48452">
    <property type="entry name" value="TPR-like"/>
    <property type="match status" value="1"/>
</dbReference>
<sequence length="450" mass="51514">MENNSTNTQLLKNPISFADLIDEGAQFEVDSADVNSMVYDDFCCDNTDNDETVGDIKNEDLVSPWIRPFSELRMLMQCISEHIYKRVVREGNTELGLVPNKARVALRYSAYWEGEGAPFDSSLLRGTKYEFETGQDEVVVGLEAAVRTMYPYEQAEFIISYKLLFLELGCPPRIRPRADGLFKIEVLSFALVGNVQALEQIQPEDKDKFVVIYPKAKEIQLHGKDCVKRGAFHNAISAFERAISALNYCRTSDIHEESKQTELLVTLYTNLMICYNKLNKPQRVCIMMKAIRRLTMDQPSCKALFQEGRALVALGEYKCGRQAFLQAQAKQPNNTEISAEIINVDKRILKYQRDSSEIWSRALRTKEEILSSEKKQNNCALDNIGVKPQIKNEFDKILKDFSKAPLKSLSLARHMFTEKEFRVLRQLALENNMSLNLSPIDKNRLTLQKF</sequence>
<keyword evidence="6" id="KW-0802">TPR repeat</keyword>
<dbReference type="GO" id="GO:0034587">
    <property type="term" value="P:piRNA processing"/>
    <property type="evidence" value="ECO:0007669"/>
    <property type="project" value="TreeGrafter"/>
</dbReference>
<keyword evidence="12" id="KW-0697">Rotamase</keyword>
<dbReference type="Gene3D" id="3.10.50.40">
    <property type="match status" value="1"/>
</dbReference>
<dbReference type="PANTHER" id="PTHR46674">
    <property type="entry name" value="INACTIVE PEPTIDYL-PROLYL CIS-TRANS ISOMERASE FKBP6"/>
    <property type="match status" value="1"/>
</dbReference>
<keyword evidence="12 15" id="KW-0413">Isomerase</keyword>
<evidence type="ECO:0000256" key="12">
    <source>
        <dbReference type="PROSITE-ProRule" id="PRU00277"/>
    </source>
</evidence>
<evidence type="ECO:0000256" key="8">
    <source>
        <dbReference type="ARBA" id="ARBA00023158"/>
    </source>
</evidence>
<evidence type="ECO:0000256" key="1">
    <source>
        <dbReference type="ARBA" id="ARBA00004496"/>
    </source>
</evidence>
<protein>
    <recommendedName>
        <fullName evidence="12">peptidylprolyl isomerase</fullName>
        <ecNumber evidence="12">5.2.1.8</ecNumber>
    </recommendedName>
</protein>
<evidence type="ECO:0000313" key="15">
    <source>
        <dbReference type="RefSeq" id="XP_030380023.1"/>
    </source>
</evidence>
<keyword evidence="9" id="KW-0469">Meiosis</keyword>
<dbReference type="GeneID" id="115628176"/>
<evidence type="ECO:0000256" key="5">
    <source>
        <dbReference type="ARBA" id="ARBA00022782"/>
    </source>
</evidence>
<dbReference type="EC" id="5.2.1.8" evidence="12"/>
<gene>
    <name evidence="15" type="primary">LOC115628176</name>
</gene>
<evidence type="ECO:0000256" key="3">
    <source>
        <dbReference type="ARBA" id="ARBA00022490"/>
    </source>
</evidence>
<keyword evidence="5" id="KW-0221">Differentiation</keyword>
<dbReference type="Gene3D" id="1.25.40.10">
    <property type="entry name" value="Tetratricopeptide repeat domain"/>
    <property type="match status" value="1"/>
</dbReference>
<evidence type="ECO:0000256" key="9">
    <source>
        <dbReference type="ARBA" id="ARBA00023254"/>
    </source>
</evidence>
<comment type="catalytic activity">
    <reaction evidence="12">
        <text>[protein]-peptidylproline (omega=180) = [protein]-peptidylproline (omega=0)</text>
        <dbReference type="Rhea" id="RHEA:16237"/>
        <dbReference type="Rhea" id="RHEA-COMP:10747"/>
        <dbReference type="Rhea" id="RHEA-COMP:10748"/>
        <dbReference type="ChEBI" id="CHEBI:83833"/>
        <dbReference type="ChEBI" id="CHEBI:83834"/>
        <dbReference type="EC" id="5.2.1.8"/>
    </reaction>
</comment>
<evidence type="ECO:0000256" key="11">
    <source>
        <dbReference type="ARBA" id="ARBA00064265"/>
    </source>
</evidence>
<dbReference type="InterPro" id="IPR011990">
    <property type="entry name" value="TPR-like_helical_dom_sf"/>
</dbReference>